<dbReference type="InterPro" id="IPR015330">
    <property type="entry name" value="DNA_primase/pol_bifunc_N"/>
</dbReference>
<dbReference type="InterPro" id="IPR014820">
    <property type="entry name" value="PriCT_1"/>
</dbReference>
<evidence type="ECO:0000313" key="5">
    <source>
        <dbReference type="Proteomes" id="UP000618460"/>
    </source>
</evidence>
<dbReference type="SUPFAM" id="SSF56747">
    <property type="entry name" value="Prim-pol domain"/>
    <property type="match status" value="1"/>
</dbReference>
<dbReference type="SMART" id="SM00942">
    <property type="entry name" value="PriCT_1"/>
    <property type="match status" value="1"/>
</dbReference>
<organism evidence="4 5">
    <name type="scientific">Paraliobacillus quinghaiensis</name>
    <dbReference type="NCBI Taxonomy" id="470815"/>
    <lineage>
        <taxon>Bacteria</taxon>
        <taxon>Bacillati</taxon>
        <taxon>Bacillota</taxon>
        <taxon>Bacilli</taxon>
        <taxon>Bacillales</taxon>
        <taxon>Bacillaceae</taxon>
        <taxon>Paraliobacillus</taxon>
    </lineage>
</organism>
<evidence type="ECO:0000313" key="4">
    <source>
        <dbReference type="EMBL" id="GGM39465.1"/>
    </source>
</evidence>
<reference evidence="4" key="2">
    <citation type="submission" date="2020-09" db="EMBL/GenBank/DDBJ databases">
        <authorList>
            <person name="Sun Q."/>
            <person name="Zhou Y."/>
        </authorList>
    </citation>
    <scope>NUCLEOTIDE SEQUENCE</scope>
    <source>
        <strain evidence="4">CGMCC 1.6333</strain>
    </source>
</reference>
<dbReference type="Proteomes" id="UP000618460">
    <property type="component" value="Unassembled WGS sequence"/>
</dbReference>
<evidence type="ECO:0000256" key="1">
    <source>
        <dbReference type="ARBA" id="ARBA00022801"/>
    </source>
</evidence>
<dbReference type="EMBL" id="BMLG01000020">
    <property type="protein sequence ID" value="GGM39465.1"/>
    <property type="molecule type" value="Genomic_DNA"/>
</dbReference>
<evidence type="ECO:0008006" key="6">
    <source>
        <dbReference type="Google" id="ProtNLM"/>
    </source>
</evidence>
<dbReference type="InterPro" id="IPR051620">
    <property type="entry name" value="ORF904-like_C"/>
</dbReference>
<protein>
    <recommendedName>
        <fullName evidence="6">DNA primase</fullName>
    </recommendedName>
</protein>
<dbReference type="OrthoDB" id="158067at2"/>
<proteinExistence type="predicted"/>
<evidence type="ECO:0000259" key="3">
    <source>
        <dbReference type="SMART" id="SM00943"/>
    </source>
</evidence>
<name>A0A917TWU7_9BACI</name>
<reference evidence="4" key="1">
    <citation type="journal article" date="2014" name="Int. J. Syst. Evol. Microbiol.">
        <title>Complete genome sequence of Corynebacterium casei LMG S-19264T (=DSM 44701T), isolated from a smear-ripened cheese.</title>
        <authorList>
            <consortium name="US DOE Joint Genome Institute (JGI-PGF)"/>
            <person name="Walter F."/>
            <person name="Albersmeier A."/>
            <person name="Kalinowski J."/>
            <person name="Ruckert C."/>
        </authorList>
    </citation>
    <scope>NUCLEOTIDE SEQUENCE</scope>
    <source>
        <strain evidence="4">CGMCC 1.6333</strain>
    </source>
</reference>
<accession>A0A917TWU7</accession>
<dbReference type="Pfam" id="PF08708">
    <property type="entry name" value="PriCT_1"/>
    <property type="match status" value="1"/>
</dbReference>
<dbReference type="CDD" id="cd04859">
    <property type="entry name" value="Prim_Pol"/>
    <property type="match status" value="1"/>
</dbReference>
<evidence type="ECO:0000259" key="2">
    <source>
        <dbReference type="SMART" id="SM00942"/>
    </source>
</evidence>
<dbReference type="Pfam" id="PF09250">
    <property type="entry name" value="Prim-Pol"/>
    <property type="match status" value="1"/>
</dbReference>
<keyword evidence="1" id="KW-0378">Hydrolase</keyword>
<sequence length="293" mass="33230">MNYKKNVVKDLPVNHHKVNPKLSAAVGYSQLLQWPVFPLYSIIDGKCACDKIDCASPGKHPKIHNGFKSATTDIKTIVKWWELWPDANIGIPTGKISGFFVLDVDPKHNGHESLEQLTDYFGNLPDTVESITGSKGNHYLFKYNLGIRNKTEFLPGLDIRGDGGYIVAPPSNHLSGRQYEWELSSHPLQVKMEESPKWLVDMIGEKESHKKAKPASFWIDIMQGKEEGQRNNAATSLVGYLFRRYIDPSLVIEIMNLWNERNSPPLNQNEIKSIIESIAGKELVRRRGRTNHE</sequence>
<dbReference type="SMART" id="SM00943">
    <property type="entry name" value="Prim-Pol"/>
    <property type="match status" value="1"/>
</dbReference>
<feature type="domain" description="Primase C-terminal 1" evidence="2">
    <location>
        <begin position="220"/>
        <end position="284"/>
    </location>
</feature>
<dbReference type="GO" id="GO:0016787">
    <property type="term" value="F:hydrolase activity"/>
    <property type="evidence" value="ECO:0007669"/>
    <property type="project" value="UniProtKB-KW"/>
</dbReference>
<comment type="caution">
    <text evidence="4">The sequence shown here is derived from an EMBL/GenBank/DDBJ whole genome shotgun (WGS) entry which is preliminary data.</text>
</comment>
<dbReference type="RefSeq" id="WP_117156332.1">
    <property type="nucleotide sequence ID" value="NZ_BMLG01000020.1"/>
</dbReference>
<dbReference type="AlphaFoldDB" id="A0A917TWU7"/>
<feature type="domain" description="DNA primase/polymerase bifunctional N-terminal" evidence="3">
    <location>
        <begin position="25"/>
        <end position="199"/>
    </location>
</feature>
<dbReference type="PANTHER" id="PTHR35372:SF2">
    <property type="entry name" value="SF3 HELICASE DOMAIN-CONTAINING PROTEIN"/>
    <property type="match status" value="1"/>
</dbReference>
<keyword evidence="5" id="KW-1185">Reference proteome</keyword>
<dbReference type="PANTHER" id="PTHR35372">
    <property type="entry name" value="ATP BINDING PROTEIN-RELATED"/>
    <property type="match status" value="1"/>
</dbReference>
<gene>
    <name evidence="4" type="ORF">GCM10011351_27050</name>
</gene>